<feature type="transmembrane region" description="Helical" evidence="1">
    <location>
        <begin position="89"/>
        <end position="109"/>
    </location>
</feature>
<dbReference type="Proteomes" id="UP000740605">
    <property type="component" value="Unassembled WGS sequence"/>
</dbReference>
<keyword evidence="1" id="KW-0472">Membrane</keyword>
<accession>A0ABS5XQ85</accession>
<name>A0ABS5XQ85_9MICO</name>
<sequence length="165" mass="16078">MRRTGLAPAAWGAALILAGMGAAVIVSSQSGVPARAVGGLAVALGVAGIVWAGWCLSRGTVLAPRTALGGIMVSLGCVAALLATTGGRASIIAAAVVVALLLASAILTAGEMRHRAAPTGVRMAPLLIAATLVTLLATPALGAVQDAATVRSDGTIPVIDPHQGH</sequence>
<keyword evidence="3" id="KW-1185">Reference proteome</keyword>
<keyword evidence="1" id="KW-1133">Transmembrane helix</keyword>
<dbReference type="EMBL" id="JAFLHG010000001">
    <property type="protein sequence ID" value="MBT8796678.1"/>
    <property type="molecule type" value="Genomic_DNA"/>
</dbReference>
<feature type="transmembrane region" description="Helical" evidence="1">
    <location>
        <begin position="66"/>
        <end position="83"/>
    </location>
</feature>
<reference evidence="2 3" key="1">
    <citation type="submission" date="2021-03" db="EMBL/GenBank/DDBJ databases">
        <title>Microbacterium pauli sp. nov., isolated from microfiltered milk.</title>
        <authorList>
            <person name="Bellassi P."/>
            <person name="Fontana A."/>
            <person name="Callegari M.L."/>
            <person name="Lorenzo M."/>
            <person name="Cappa F."/>
        </authorList>
    </citation>
    <scope>NUCLEOTIDE SEQUENCE [LARGE SCALE GENOMIC DNA]</scope>
    <source>
        <strain evidence="2 3">DSM 18909</strain>
    </source>
</reference>
<comment type="caution">
    <text evidence="2">The sequence shown here is derived from an EMBL/GenBank/DDBJ whole genome shotgun (WGS) entry which is preliminary data.</text>
</comment>
<protein>
    <submittedName>
        <fullName evidence="2">Uncharacterized protein</fullName>
    </submittedName>
</protein>
<evidence type="ECO:0000256" key="1">
    <source>
        <dbReference type="SAM" id="Phobius"/>
    </source>
</evidence>
<organism evidence="2 3">
    <name type="scientific">Microbacterium flavum</name>
    <dbReference type="NCBI Taxonomy" id="415216"/>
    <lineage>
        <taxon>Bacteria</taxon>
        <taxon>Bacillati</taxon>
        <taxon>Actinomycetota</taxon>
        <taxon>Actinomycetes</taxon>
        <taxon>Micrococcales</taxon>
        <taxon>Microbacteriaceae</taxon>
        <taxon>Microbacterium</taxon>
    </lineage>
</organism>
<evidence type="ECO:0000313" key="3">
    <source>
        <dbReference type="Proteomes" id="UP000740605"/>
    </source>
</evidence>
<feature type="transmembrane region" description="Helical" evidence="1">
    <location>
        <begin position="121"/>
        <end position="144"/>
    </location>
</feature>
<evidence type="ECO:0000313" key="2">
    <source>
        <dbReference type="EMBL" id="MBT8796678.1"/>
    </source>
</evidence>
<gene>
    <name evidence="2" type="ORF">J0P97_01125</name>
</gene>
<proteinExistence type="predicted"/>
<keyword evidence="1" id="KW-0812">Transmembrane</keyword>
<feature type="transmembrane region" description="Helical" evidence="1">
    <location>
        <begin position="32"/>
        <end position="54"/>
    </location>
</feature>